<evidence type="ECO:0000256" key="1">
    <source>
        <dbReference type="SAM" id="Phobius"/>
    </source>
</evidence>
<keyword evidence="1" id="KW-0472">Membrane</keyword>
<feature type="transmembrane region" description="Helical" evidence="1">
    <location>
        <begin position="21"/>
        <end position="44"/>
    </location>
</feature>
<keyword evidence="1" id="KW-1133">Transmembrane helix</keyword>
<comment type="caution">
    <text evidence="2">The sequence shown here is derived from an EMBL/GenBank/DDBJ whole genome shotgun (WGS) entry which is preliminary data.</text>
</comment>
<accession>K2F7S5</accession>
<gene>
    <name evidence="2" type="ORF">ACD_4C00001G0002</name>
</gene>
<protein>
    <submittedName>
        <fullName evidence="2">Uncharacterized protein</fullName>
    </submittedName>
</protein>
<organism evidence="2">
    <name type="scientific">uncultured bacterium</name>
    <name type="common">gcode 4</name>
    <dbReference type="NCBI Taxonomy" id="1234023"/>
    <lineage>
        <taxon>Bacteria</taxon>
        <taxon>environmental samples</taxon>
    </lineage>
</organism>
<dbReference type="EMBL" id="AMFJ01000517">
    <property type="protein sequence ID" value="EKE27206.1"/>
    <property type="molecule type" value="Genomic_DNA"/>
</dbReference>
<evidence type="ECO:0000313" key="2">
    <source>
        <dbReference type="EMBL" id="EKE27206.1"/>
    </source>
</evidence>
<keyword evidence="1" id="KW-0812">Transmembrane</keyword>
<reference evidence="2" key="1">
    <citation type="journal article" date="2012" name="Science">
        <title>Fermentation, hydrogen, and sulfur metabolism in multiple uncultivated bacterial phyla.</title>
        <authorList>
            <person name="Wrighton K.C."/>
            <person name="Thomas B.C."/>
            <person name="Sharon I."/>
            <person name="Miller C.S."/>
            <person name="Castelle C.J."/>
            <person name="VerBerkmoes N.C."/>
            <person name="Wilkins M.J."/>
            <person name="Hettich R.L."/>
            <person name="Lipton M.S."/>
            <person name="Williams K.H."/>
            <person name="Long P.E."/>
            <person name="Banfield J.F."/>
        </authorList>
    </citation>
    <scope>NUCLEOTIDE SEQUENCE [LARGE SCALE GENOMIC DNA]</scope>
</reference>
<sequence length="66" mass="8108">MAAIWFFTMMFWIIIIYNPDLIAILLGIFFVIIWANMLFLNLVFKKSNKESFKIWNFEIFRNRPKK</sequence>
<proteinExistence type="predicted"/>
<dbReference type="AlphaFoldDB" id="K2F7S5"/>
<name>K2F7S5_9BACT</name>